<protein>
    <submittedName>
        <fullName evidence="1">Uncharacterized protein</fullName>
    </submittedName>
</protein>
<gene>
    <name evidence="1" type="ORF">DFH08DRAFT_614319</name>
</gene>
<dbReference type="EMBL" id="JARIHO010000133">
    <property type="protein sequence ID" value="KAJ7301506.1"/>
    <property type="molecule type" value="Genomic_DNA"/>
</dbReference>
<dbReference type="AlphaFoldDB" id="A0AAD7E797"/>
<evidence type="ECO:0000313" key="1">
    <source>
        <dbReference type="EMBL" id="KAJ7301506.1"/>
    </source>
</evidence>
<name>A0AAD7E797_9AGAR</name>
<accession>A0AAD7E797</accession>
<organism evidence="1 2">
    <name type="scientific">Mycena albidolilacea</name>
    <dbReference type="NCBI Taxonomy" id="1033008"/>
    <lineage>
        <taxon>Eukaryota</taxon>
        <taxon>Fungi</taxon>
        <taxon>Dikarya</taxon>
        <taxon>Basidiomycota</taxon>
        <taxon>Agaricomycotina</taxon>
        <taxon>Agaricomycetes</taxon>
        <taxon>Agaricomycetidae</taxon>
        <taxon>Agaricales</taxon>
        <taxon>Marasmiineae</taxon>
        <taxon>Mycenaceae</taxon>
        <taxon>Mycena</taxon>
    </lineage>
</organism>
<feature type="non-terminal residue" evidence="1">
    <location>
        <position position="1"/>
    </location>
</feature>
<dbReference type="Proteomes" id="UP001218218">
    <property type="component" value="Unassembled WGS sequence"/>
</dbReference>
<proteinExistence type="predicted"/>
<feature type="non-terminal residue" evidence="1">
    <location>
        <position position="120"/>
    </location>
</feature>
<reference evidence="1" key="1">
    <citation type="submission" date="2023-03" db="EMBL/GenBank/DDBJ databases">
        <title>Massive genome expansion in bonnet fungi (Mycena s.s.) driven by repeated elements and novel gene families across ecological guilds.</title>
        <authorList>
            <consortium name="Lawrence Berkeley National Laboratory"/>
            <person name="Harder C.B."/>
            <person name="Miyauchi S."/>
            <person name="Viragh M."/>
            <person name="Kuo A."/>
            <person name="Thoen E."/>
            <person name="Andreopoulos B."/>
            <person name="Lu D."/>
            <person name="Skrede I."/>
            <person name="Drula E."/>
            <person name="Henrissat B."/>
            <person name="Morin E."/>
            <person name="Kohler A."/>
            <person name="Barry K."/>
            <person name="LaButti K."/>
            <person name="Morin E."/>
            <person name="Salamov A."/>
            <person name="Lipzen A."/>
            <person name="Mereny Z."/>
            <person name="Hegedus B."/>
            <person name="Baldrian P."/>
            <person name="Stursova M."/>
            <person name="Weitz H."/>
            <person name="Taylor A."/>
            <person name="Grigoriev I.V."/>
            <person name="Nagy L.G."/>
            <person name="Martin F."/>
            <person name="Kauserud H."/>
        </authorList>
    </citation>
    <scope>NUCLEOTIDE SEQUENCE</scope>
    <source>
        <strain evidence="1">CBHHK002</strain>
    </source>
</reference>
<comment type="caution">
    <text evidence="1">The sequence shown here is derived from an EMBL/GenBank/DDBJ whole genome shotgun (WGS) entry which is preliminary data.</text>
</comment>
<sequence>SWEKVLHWIRYESHISGFGSGLAPLQFANNLVLAGVAEPPSPDVMAQWIYLNKGYGAFHGLQVLGFQLPANASPAAVRAAFFCVYYWLDYYLSDRDKKVLGFGAIFTEQLLCKVGRWKYR</sequence>
<evidence type="ECO:0000313" key="2">
    <source>
        <dbReference type="Proteomes" id="UP001218218"/>
    </source>
</evidence>
<keyword evidence="2" id="KW-1185">Reference proteome</keyword>